<evidence type="ECO:0000313" key="1">
    <source>
        <dbReference type="EMBL" id="EDM75970.1"/>
    </source>
</evidence>
<organism evidence="1 2">
    <name type="scientific">Plesiocystis pacifica SIR-1</name>
    <dbReference type="NCBI Taxonomy" id="391625"/>
    <lineage>
        <taxon>Bacteria</taxon>
        <taxon>Pseudomonadati</taxon>
        <taxon>Myxococcota</taxon>
        <taxon>Polyangia</taxon>
        <taxon>Nannocystales</taxon>
        <taxon>Nannocystaceae</taxon>
        <taxon>Plesiocystis</taxon>
    </lineage>
</organism>
<comment type="caution">
    <text evidence="1">The sequence shown here is derived from an EMBL/GenBank/DDBJ whole genome shotgun (WGS) entry which is preliminary data.</text>
</comment>
<reference evidence="1 2" key="1">
    <citation type="submission" date="2007-06" db="EMBL/GenBank/DDBJ databases">
        <authorList>
            <person name="Shimkets L."/>
            <person name="Ferriera S."/>
            <person name="Johnson J."/>
            <person name="Kravitz S."/>
            <person name="Beeson K."/>
            <person name="Sutton G."/>
            <person name="Rogers Y.-H."/>
            <person name="Friedman R."/>
            <person name="Frazier M."/>
            <person name="Venter J.C."/>
        </authorList>
    </citation>
    <scope>NUCLEOTIDE SEQUENCE [LARGE SCALE GENOMIC DNA]</scope>
    <source>
        <strain evidence="1 2">SIR-1</strain>
    </source>
</reference>
<protein>
    <submittedName>
        <fullName evidence="1">Uncharacterized protein</fullName>
    </submittedName>
</protein>
<keyword evidence="2" id="KW-1185">Reference proteome</keyword>
<dbReference type="Proteomes" id="UP000005801">
    <property type="component" value="Unassembled WGS sequence"/>
</dbReference>
<dbReference type="AlphaFoldDB" id="A6GDT1"/>
<accession>A6GDT1</accession>
<dbReference type="RefSeq" id="WP_006974871.1">
    <property type="nucleotide sequence ID" value="NZ_ABCS01000076.1"/>
</dbReference>
<dbReference type="EMBL" id="ABCS01000076">
    <property type="protein sequence ID" value="EDM75970.1"/>
    <property type="molecule type" value="Genomic_DNA"/>
</dbReference>
<sequence>MAFEHEKRTALRLLEGIELGTMTTGESFRELSDADPVLVYFIFKWLRKRYRDHDAGPGVLGRLADLCNEHRSLTRRAKGGEDDPIVGWFESSYKYKDLNSEEFIDIIVEKLEG</sequence>
<proteinExistence type="predicted"/>
<evidence type="ECO:0000313" key="2">
    <source>
        <dbReference type="Proteomes" id="UP000005801"/>
    </source>
</evidence>
<dbReference type="STRING" id="391625.PPSIR1_19894"/>
<name>A6GDT1_9BACT</name>
<gene>
    <name evidence="1" type="ORF">PPSIR1_19894</name>
</gene>
<dbReference type="OrthoDB" id="5516773at2"/>